<evidence type="ECO:0000313" key="2">
    <source>
        <dbReference type="EnsemblPlants" id="AET2Gv20310600.18"/>
    </source>
</evidence>
<reference evidence="2" key="3">
    <citation type="journal article" date="2017" name="Nature">
        <title>Genome sequence of the progenitor of the wheat D genome Aegilops tauschii.</title>
        <authorList>
            <person name="Luo M.C."/>
            <person name="Gu Y.Q."/>
            <person name="Puiu D."/>
            <person name="Wang H."/>
            <person name="Twardziok S.O."/>
            <person name="Deal K.R."/>
            <person name="Huo N."/>
            <person name="Zhu T."/>
            <person name="Wang L."/>
            <person name="Wang Y."/>
            <person name="McGuire P.E."/>
            <person name="Liu S."/>
            <person name="Long H."/>
            <person name="Ramasamy R.K."/>
            <person name="Rodriguez J.C."/>
            <person name="Van S.L."/>
            <person name="Yuan L."/>
            <person name="Wang Z."/>
            <person name="Xia Z."/>
            <person name="Xiao L."/>
            <person name="Anderson O.D."/>
            <person name="Ouyang S."/>
            <person name="Liang Y."/>
            <person name="Zimin A.V."/>
            <person name="Pertea G."/>
            <person name="Qi P."/>
            <person name="Bennetzen J.L."/>
            <person name="Dai X."/>
            <person name="Dawson M.W."/>
            <person name="Muller H.G."/>
            <person name="Kugler K."/>
            <person name="Rivarola-Duarte L."/>
            <person name="Spannagl M."/>
            <person name="Mayer K.F.X."/>
            <person name="Lu F.H."/>
            <person name="Bevan M.W."/>
            <person name="Leroy P."/>
            <person name="Li P."/>
            <person name="You F.M."/>
            <person name="Sun Q."/>
            <person name="Liu Z."/>
            <person name="Lyons E."/>
            <person name="Wicker T."/>
            <person name="Salzberg S.L."/>
            <person name="Devos K.M."/>
            <person name="Dvorak J."/>
        </authorList>
    </citation>
    <scope>NUCLEOTIDE SEQUENCE [LARGE SCALE GENOMIC DNA]</scope>
    <source>
        <strain evidence="2">cv. AL8/78</strain>
    </source>
</reference>
<proteinExistence type="predicted"/>
<reference evidence="3" key="2">
    <citation type="journal article" date="2017" name="Nat. Plants">
        <title>The Aegilops tauschii genome reveals multiple impacts of transposons.</title>
        <authorList>
            <person name="Zhao G."/>
            <person name="Zou C."/>
            <person name="Li K."/>
            <person name="Wang K."/>
            <person name="Li T."/>
            <person name="Gao L."/>
            <person name="Zhang X."/>
            <person name="Wang H."/>
            <person name="Yang Z."/>
            <person name="Liu X."/>
            <person name="Jiang W."/>
            <person name="Mao L."/>
            <person name="Kong X."/>
            <person name="Jiao Y."/>
            <person name="Jia J."/>
        </authorList>
    </citation>
    <scope>NUCLEOTIDE SEQUENCE [LARGE SCALE GENOMIC DNA]</scope>
    <source>
        <strain evidence="3">cv. AL8/78</strain>
    </source>
</reference>
<organism evidence="2 3">
    <name type="scientific">Aegilops tauschii subsp. strangulata</name>
    <name type="common">Goatgrass</name>
    <dbReference type="NCBI Taxonomy" id="200361"/>
    <lineage>
        <taxon>Eukaryota</taxon>
        <taxon>Viridiplantae</taxon>
        <taxon>Streptophyta</taxon>
        <taxon>Embryophyta</taxon>
        <taxon>Tracheophyta</taxon>
        <taxon>Spermatophyta</taxon>
        <taxon>Magnoliopsida</taxon>
        <taxon>Liliopsida</taxon>
        <taxon>Poales</taxon>
        <taxon>Poaceae</taxon>
        <taxon>BOP clade</taxon>
        <taxon>Pooideae</taxon>
        <taxon>Triticodae</taxon>
        <taxon>Triticeae</taxon>
        <taxon>Triticinae</taxon>
        <taxon>Aegilops</taxon>
    </lineage>
</organism>
<evidence type="ECO:0000256" key="1">
    <source>
        <dbReference type="SAM" id="MobiDB-lite"/>
    </source>
</evidence>
<accession>A0A453AZ38</accession>
<reference evidence="3" key="1">
    <citation type="journal article" date="2014" name="Science">
        <title>Ancient hybridizations among the ancestral genomes of bread wheat.</title>
        <authorList>
            <consortium name="International Wheat Genome Sequencing Consortium,"/>
            <person name="Marcussen T."/>
            <person name="Sandve S.R."/>
            <person name="Heier L."/>
            <person name="Spannagl M."/>
            <person name="Pfeifer M."/>
            <person name="Jakobsen K.S."/>
            <person name="Wulff B.B."/>
            <person name="Steuernagel B."/>
            <person name="Mayer K.F."/>
            <person name="Olsen O.A."/>
        </authorList>
    </citation>
    <scope>NUCLEOTIDE SEQUENCE [LARGE SCALE GENOMIC DNA]</scope>
    <source>
        <strain evidence="3">cv. AL8/78</strain>
    </source>
</reference>
<dbReference type="AlphaFoldDB" id="A0A453AZ38"/>
<keyword evidence="3" id="KW-1185">Reference proteome</keyword>
<feature type="compositionally biased region" description="Pro residues" evidence="1">
    <location>
        <begin position="40"/>
        <end position="57"/>
    </location>
</feature>
<sequence>MCLTPRPRPPHRSRSRSELSRHQSPGRARPRRRRPIPFETTPPSPLPSLSPSSPPSSPSHLLSLLQIESSTVVVAVAVAGKLASTPVHLGSWGGRDGGGEGDCRGGGKDLWLETREWGWRRKRTGAGLTMACTSRLERVPRAVRWFFPRMVRCALNVFSHTRRGAVDFSLAWCGALGA</sequence>
<dbReference type="Gramene" id="AET2Gv20310600.18">
    <property type="protein sequence ID" value="AET2Gv20310600.18"/>
    <property type="gene ID" value="AET2Gv20310600"/>
</dbReference>
<feature type="region of interest" description="Disordered" evidence="1">
    <location>
        <begin position="1"/>
        <end position="60"/>
    </location>
</feature>
<reference evidence="2" key="4">
    <citation type="submission" date="2019-03" db="UniProtKB">
        <authorList>
            <consortium name="EnsemblPlants"/>
        </authorList>
    </citation>
    <scope>IDENTIFICATION</scope>
</reference>
<protein>
    <submittedName>
        <fullName evidence="2">Uncharacterized protein</fullName>
    </submittedName>
</protein>
<reference evidence="2" key="5">
    <citation type="journal article" date="2021" name="G3 (Bethesda)">
        <title>Aegilops tauschii genome assembly Aet v5.0 features greater sequence contiguity and improved annotation.</title>
        <authorList>
            <person name="Wang L."/>
            <person name="Zhu T."/>
            <person name="Rodriguez J.C."/>
            <person name="Deal K.R."/>
            <person name="Dubcovsky J."/>
            <person name="McGuire P.E."/>
            <person name="Lux T."/>
            <person name="Spannagl M."/>
            <person name="Mayer K.F.X."/>
            <person name="Baldrich P."/>
            <person name="Meyers B.C."/>
            <person name="Huo N."/>
            <person name="Gu Y.Q."/>
            <person name="Zhou H."/>
            <person name="Devos K.M."/>
            <person name="Bennetzen J.L."/>
            <person name="Unver T."/>
            <person name="Budak H."/>
            <person name="Gulick P.J."/>
            <person name="Galiba G."/>
            <person name="Kalapos B."/>
            <person name="Nelson D.R."/>
            <person name="Li P."/>
            <person name="You F.M."/>
            <person name="Luo M.C."/>
            <person name="Dvorak J."/>
        </authorList>
    </citation>
    <scope>NUCLEOTIDE SEQUENCE [LARGE SCALE GENOMIC DNA]</scope>
    <source>
        <strain evidence="2">cv. AL8/78</strain>
    </source>
</reference>
<evidence type="ECO:0000313" key="3">
    <source>
        <dbReference type="Proteomes" id="UP000015105"/>
    </source>
</evidence>
<name>A0A453AZ38_AEGTS</name>
<dbReference type="Proteomes" id="UP000015105">
    <property type="component" value="Chromosome 2D"/>
</dbReference>
<dbReference type="EnsemblPlants" id="AET2Gv20310600.18">
    <property type="protein sequence ID" value="AET2Gv20310600.18"/>
    <property type="gene ID" value="AET2Gv20310600"/>
</dbReference>